<comment type="subcellular location">
    <subcellularLocation>
        <location evidence="1">Membrane</location>
        <topology evidence="1">Multi-pass membrane protein</topology>
    </subcellularLocation>
</comment>
<comment type="similarity">
    <text evidence="11">Belongs to the SEDS family. FtsW subfamily.</text>
</comment>
<sequence length="392" mass="43439">MDYNLLFALIFLIVFGIIMIYSASYYNASQVYGIAGYSFAVQQARAAVIGIVGMLLISMIDYHVWEKLSFLGFPISFLLILLLKTPLGSESHEATRWLQIGPINFQVAEPVKLLMILFLAAFIKKYPVRHLPNILRVGFCSLLISGMIFVISDNMSTAIIIMGISILLIFLSHPNMKYFAMAAGILLAVIVVAVIGIELFMDGSSGGFRVTRILAWLHPTDPAYASGVALQASQAFYAIGSGGFWGRGLGQSLIKFKMPEPHNDFILAIIAEELGAFGVLLLFFLFIYLLYRLYHIAQSAMDLYGRLIVTGVFCQIAIQVVLNVAVVTSVIPTTGVTLPFISYGGASICFLLAEFGLVFSVDKYSRDQEIKRRARRKIERQWENELGGSYDT</sequence>
<dbReference type="PANTHER" id="PTHR30474">
    <property type="entry name" value="CELL CYCLE PROTEIN"/>
    <property type="match status" value="1"/>
</dbReference>
<dbReference type="InterPro" id="IPR001182">
    <property type="entry name" value="FtsW/RodA"/>
</dbReference>
<keyword evidence="2" id="KW-0328">Glycosyltransferase</keyword>
<evidence type="ECO:0000313" key="18">
    <source>
        <dbReference type="EMBL" id="HIR88336.1"/>
    </source>
</evidence>
<dbReference type="AlphaFoldDB" id="A0A9D1JDB2"/>
<dbReference type="GO" id="GO:0015648">
    <property type="term" value="F:lipid-linked peptidoglycan transporter activity"/>
    <property type="evidence" value="ECO:0007669"/>
    <property type="project" value="TreeGrafter"/>
</dbReference>
<comment type="function">
    <text evidence="16">Peptidoglycan polymerase that is essential for cell division.</text>
</comment>
<keyword evidence="3" id="KW-0808">Transferase</keyword>
<comment type="caution">
    <text evidence="18">The sequence shown here is derived from an EMBL/GenBank/DDBJ whole genome shotgun (WGS) entry which is preliminary data.</text>
</comment>
<name>A0A9D1JDB2_9FIRM</name>
<keyword evidence="6" id="KW-0573">Peptidoglycan synthesis</keyword>
<evidence type="ECO:0000256" key="10">
    <source>
        <dbReference type="ARBA" id="ARBA00033270"/>
    </source>
</evidence>
<gene>
    <name evidence="18" type="ORF">IAC96_05230</name>
</gene>
<feature type="transmembrane region" description="Helical" evidence="17">
    <location>
        <begin position="179"/>
        <end position="201"/>
    </location>
</feature>
<evidence type="ECO:0000256" key="3">
    <source>
        <dbReference type="ARBA" id="ARBA00022679"/>
    </source>
</evidence>
<dbReference type="PANTHER" id="PTHR30474:SF2">
    <property type="entry name" value="PEPTIDOGLYCAN GLYCOSYLTRANSFERASE FTSW-RELATED"/>
    <property type="match status" value="1"/>
</dbReference>
<dbReference type="GO" id="GO:0051301">
    <property type="term" value="P:cell division"/>
    <property type="evidence" value="ECO:0007669"/>
    <property type="project" value="InterPro"/>
</dbReference>
<protein>
    <recommendedName>
        <fullName evidence="12">Probable peptidoglycan glycosyltransferase FtsW</fullName>
        <ecNumber evidence="14">2.4.99.28</ecNumber>
    </recommendedName>
    <alternativeName>
        <fullName evidence="13">Cell division protein FtsW</fullName>
    </alternativeName>
    <alternativeName>
        <fullName evidence="10">Cell wall polymerase</fullName>
    </alternativeName>
    <alternativeName>
        <fullName evidence="9">Peptidoglycan polymerase</fullName>
    </alternativeName>
</protein>
<evidence type="ECO:0000256" key="6">
    <source>
        <dbReference type="ARBA" id="ARBA00022984"/>
    </source>
</evidence>
<accession>A0A9D1JDB2</accession>
<evidence type="ECO:0000256" key="15">
    <source>
        <dbReference type="ARBA" id="ARBA00049902"/>
    </source>
</evidence>
<dbReference type="GO" id="GO:0032153">
    <property type="term" value="C:cell division site"/>
    <property type="evidence" value="ECO:0007669"/>
    <property type="project" value="TreeGrafter"/>
</dbReference>
<evidence type="ECO:0000256" key="9">
    <source>
        <dbReference type="ARBA" id="ARBA00032370"/>
    </source>
</evidence>
<evidence type="ECO:0000256" key="12">
    <source>
        <dbReference type="ARBA" id="ARBA00041185"/>
    </source>
</evidence>
<keyword evidence="4 17" id="KW-0812">Transmembrane</keyword>
<evidence type="ECO:0000256" key="8">
    <source>
        <dbReference type="ARBA" id="ARBA00023136"/>
    </source>
</evidence>
<organism evidence="18 19">
    <name type="scientific">Candidatus Fimimorpha faecalis</name>
    <dbReference type="NCBI Taxonomy" id="2840824"/>
    <lineage>
        <taxon>Bacteria</taxon>
        <taxon>Bacillati</taxon>
        <taxon>Bacillota</taxon>
        <taxon>Clostridia</taxon>
        <taxon>Eubacteriales</taxon>
        <taxon>Candidatus Fimimorpha</taxon>
    </lineage>
</organism>
<evidence type="ECO:0000256" key="13">
    <source>
        <dbReference type="ARBA" id="ARBA00041418"/>
    </source>
</evidence>
<feature type="transmembrane region" description="Helical" evidence="17">
    <location>
        <begin position="103"/>
        <end position="122"/>
    </location>
</feature>
<feature type="transmembrane region" description="Helical" evidence="17">
    <location>
        <begin position="303"/>
        <end position="328"/>
    </location>
</feature>
<evidence type="ECO:0000256" key="14">
    <source>
        <dbReference type="ARBA" id="ARBA00044770"/>
    </source>
</evidence>
<evidence type="ECO:0000256" key="7">
    <source>
        <dbReference type="ARBA" id="ARBA00022989"/>
    </source>
</evidence>
<evidence type="ECO:0000256" key="5">
    <source>
        <dbReference type="ARBA" id="ARBA00022960"/>
    </source>
</evidence>
<dbReference type="GO" id="GO:0008360">
    <property type="term" value="P:regulation of cell shape"/>
    <property type="evidence" value="ECO:0007669"/>
    <property type="project" value="UniProtKB-KW"/>
</dbReference>
<evidence type="ECO:0000256" key="4">
    <source>
        <dbReference type="ARBA" id="ARBA00022692"/>
    </source>
</evidence>
<keyword evidence="8 17" id="KW-0472">Membrane</keyword>
<proteinExistence type="inferred from homology"/>
<dbReference type="GO" id="GO:0009252">
    <property type="term" value="P:peptidoglycan biosynthetic process"/>
    <property type="evidence" value="ECO:0007669"/>
    <property type="project" value="UniProtKB-KW"/>
</dbReference>
<reference evidence="18" key="2">
    <citation type="journal article" date="2021" name="PeerJ">
        <title>Extensive microbial diversity within the chicken gut microbiome revealed by metagenomics and culture.</title>
        <authorList>
            <person name="Gilroy R."/>
            <person name="Ravi A."/>
            <person name="Getino M."/>
            <person name="Pursley I."/>
            <person name="Horton D.L."/>
            <person name="Alikhan N.F."/>
            <person name="Baker D."/>
            <person name="Gharbi K."/>
            <person name="Hall N."/>
            <person name="Watson M."/>
            <person name="Adriaenssens E.M."/>
            <person name="Foster-Nyarko E."/>
            <person name="Jarju S."/>
            <person name="Secka A."/>
            <person name="Antonio M."/>
            <person name="Oren A."/>
            <person name="Chaudhuri R.R."/>
            <person name="La Ragione R."/>
            <person name="Hildebrand F."/>
            <person name="Pallen M.J."/>
        </authorList>
    </citation>
    <scope>NUCLEOTIDE SEQUENCE</scope>
    <source>
        <strain evidence="18">ChiW13-3771</strain>
    </source>
</reference>
<dbReference type="EMBL" id="DVHN01000056">
    <property type="protein sequence ID" value="HIR88336.1"/>
    <property type="molecule type" value="Genomic_DNA"/>
</dbReference>
<feature type="transmembrane region" description="Helical" evidence="17">
    <location>
        <begin position="7"/>
        <end position="28"/>
    </location>
</feature>
<dbReference type="Pfam" id="PF01098">
    <property type="entry name" value="FTSW_RODA_SPOVE"/>
    <property type="match status" value="1"/>
</dbReference>
<evidence type="ECO:0000256" key="2">
    <source>
        <dbReference type="ARBA" id="ARBA00022676"/>
    </source>
</evidence>
<comment type="catalytic activity">
    <reaction evidence="15">
        <text>[GlcNAc-(1-&gt;4)-Mur2Ac(oyl-L-Ala-gamma-D-Glu-L-Lys-D-Ala-D-Ala)](n)-di-trans,octa-cis-undecaprenyl diphosphate + beta-D-GlcNAc-(1-&gt;4)-Mur2Ac(oyl-L-Ala-gamma-D-Glu-L-Lys-D-Ala-D-Ala)-di-trans,octa-cis-undecaprenyl diphosphate = [GlcNAc-(1-&gt;4)-Mur2Ac(oyl-L-Ala-gamma-D-Glu-L-Lys-D-Ala-D-Ala)](n+1)-di-trans,octa-cis-undecaprenyl diphosphate + di-trans,octa-cis-undecaprenyl diphosphate + H(+)</text>
        <dbReference type="Rhea" id="RHEA:23708"/>
        <dbReference type="Rhea" id="RHEA-COMP:9602"/>
        <dbReference type="Rhea" id="RHEA-COMP:9603"/>
        <dbReference type="ChEBI" id="CHEBI:15378"/>
        <dbReference type="ChEBI" id="CHEBI:58405"/>
        <dbReference type="ChEBI" id="CHEBI:60033"/>
        <dbReference type="ChEBI" id="CHEBI:78435"/>
        <dbReference type="EC" id="2.4.99.28"/>
    </reaction>
</comment>
<evidence type="ECO:0000256" key="1">
    <source>
        <dbReference type="ARBA" id="ARBA00004141"/>
    </source>
</evidence>
<keyword evidence="5" id="KW-0133">Cell shape</keyword>
<feature type="transmembrane region" description="Helical" evidence="17">
    <location>
        <begin position="64"/>
        <end position="83"/>
    </location>
</feature>
<feature type="transmembrane region" description="Helical" evidence="17">
    <location>
        <begin position="34"/>
        <end position="57"/>
    </location>
</feature>
<feature type="transmembrane region" description="Helical" evidence="17">
    <location>
        <begin position="265"/>
        <end position="291"/>
    </location>
</feature>
<evidence type="ECO:0000313" key="19">
    <source>
        <dbReference type="Proteomes" id="UP000824201"/>
    </source>
</evidence>
<feature type="transmembrane region" description="Helical" evidence="17">
    <location>
        <begin position="340"/>
        <end position="361"/>
    </location>
</feature>
<evidence type="ECO:0000256" key="11">
    <source>
        <dbReference type="ARBA" id="ARBA00038053"/>
    </source>
</evidence>
<dbReference type="GO" id="GO:0008955">
    <property type="term" value="F:peptidoglycan glycosyltransferase activity"/>
    <property type="evidence" value="ECO:0007669"/>
    <property type="project" value="UniProtKB-EC"/>
</dbReference>
<dbReference type="GO" id="GO:0005886">
    <property type="term" value="C:plasma membrane"/>
    <property type="evidence" value="ECO:0007669"/>
    <property type="project" value="TreeGrafter"/>
</dbReference>
<dbReference type="EC" id="2.4.99.28" evidence="14"/>
<reference evidence="18" key="1">
    <citation type="submission" date="2020-10" db="EMBL/GenBank/DDBJ databases">
        <authorList>
            <person name="Gilroy R."/>
        </authorList>
    </citation>
    <scope>NUCLEOTIDE SEQUENCE</scope>
    <source>
        <strain evidence="18">ChiW13-3771</strain>
    </source>
</reference>
<evidence type="ECO:0000256" key="17">
    <source>
        <dbReference type="SAM" id="Phobius"/>
    </source>
</evidence>
<evidence type="ECO:0000256" key="16">
    <source>
        <dbReference type="ARBA" id="ARBA00049966"/>
    </source>
</evidence>
<feature type="transmembrane region" description="Helical" evidence="17">
    <location>
        <begin position="134"/>
        <end position="151"/>
    </location>
</feature>
<dbReference type="Proteomes" id="UP000824201">
    <property type="component" value="Unassembled WGS sequence"/>
</dbReference>
<keyword evidence="7 17" id="KW-1133">Transmembrane helix</keyword>
<feature type="transmembrane region" description="Helical" evidence="17">
    <location>
        <begin position="157"/>
        <end position="172"/>
    </location>
</feature>